<dbReference type="Proteomes" id="UP001499924">
    <property type="component" value="Unassembled WGS sequence"/>
</dbReference>
<dbReference type="Pfam" id="PF12730">
    <property type="entry name" value="ABC2_membrane_4"/>
    <property type="match status" value="1"/>
</dbReference>
<evidence type="ECO:0000313" key="3">
    <source>
        <dbReference type="Proteomes" id="UP001499924"/>
    </source>
</evidence>
<keyword evidence="1" id="KW-0472">Membrane</keyword>
<feature type="transmembrane region" description="Helical" evidence="1">
    <location>
        <begin position="170"/>
        <end position="188"/>
    </location>
</feature>
<comment type="caution">
    <text evidence="2">The sequence shown here is derived from an EMBL/GenBank/DDBJ whole genome shotgun (WGS) entry which is preliminary data.</text>
</comment>
<evidence type="ECO:0000313" key="2">
    <source>
        <dbReference type="EMBL" id="GAA3173332.1"/>
    </source>
</evidence>
<keyword evidence="1" id="KW-1133">Transmembrane helix</keyword>
<feature type="transmembrane region" description="Helical" evidence="1">
    <location>
        <begin position="99"/>
        <end position="122"/>
    </location>
</feature>
<dbReference type="RefSeq" id="WP_344689609.1">
    <property type="nucleotide sequence ID" value="NZ_BAAAVV010000006.1"/>
</dbReference>
<reference evidence="3" key="1">
    <citation type="journal article" date="2019" name="Int. J. Syst. Evol. Microbiol.">
        <title>The Global Catalogue of Microorganisms (GCM) 10K type strain sequencing project: providing services to taxonomists for standard genome sequencing and annotation.</title>
        <authorList>
            <consortium name="The Broad Institute Genomics Platform"/>
            <consortium name="The Broad Institute Genome Sequencing Center for Infectious Disease"/>
            <person name="Wu L."/>
            <person name="Ma J."/>
        </authorList>
    </citation>
    <scope>NUCLEOTIDE SEQUENCE [LARGE SCALE GENOMIC DNA]</scope>
    <source>
        <strain evidence="3">JCM 15614</strain>
    </source>
</reference>
<feature type="transmembrane region" description="Helical" evidence="1">
    <location>
        <begin position="142"/>
        <end position="163"/>
    </location>
</feature>
<keyword evidence="3" id="KW-1185">Reference proteome</keyword>
<keyword evidence="1" id="KW-0812">Transmembrane</keyword>
<dbReference type="EMBL" id="BAAAVV010000006">
    <property type="protein sequence ID" value="GAA3173332.1"/>
    <property type="molecule type" value="Genomic_DNA"/>
</dbReference>
<organism evidence="2 3">
    <name type="scientific">Blastococcus jejuensis</name>
    <dbReference type="NCBI Taxonomy" id="351224"/>
    <lineage>
        <taxon>Bacteria</taxon>
        <taxon>Bacillati</taxon>
        <taxon>Actinomycetota</taxon>
        <taxon>Actinomycetes</taxon>
        <taxon>Geodermatophilales</taxon>
        <taxon>Geodermatophilaceae</taxon>
        <taxon>Blastococcus</taxon>
    </lineage>
</organism>
<evidence type="ECO:0000256" key="1">
    <source>
        <dbReference type="SAM" id="Phobius"/>
    </source>
</evidence>
<name>A0ABP6PB13_9ACTN</name>
<proteinExistence type="predicted"/>
<feature type="transmembrane region" description="Helical" evidence="1">
    <location>
        <begin position="215"/>
        <end position="237"/>
    </location>
</feature>
<protein>
    <submittedName>
        <fullName evidence="2">ABC transporter permease</fullName>
    </submittedName>
</protein>
<sequence>MRGLLRSEWTKLWSVRFGAWCTAVYVLVVAALGWLAAAGTQTSPEPDLAVETALTGFGFGQLVLVVLGVLAITSEFGTRNALVTFTAVPRRTRLLVAKTAVVAAWVALLSAVLAVLCAVAAARLTAVPGGVSLGDPAVLRVLGLQVGAAILITVLAVAVGTVVRSSAGAVGLGTALVFFAPLLVALAPDWAARSAKAMPALRVGRDTFLAESTSWQVGTAVTAAWAVGLWLLGVALLERRDI</sequence>
<accession>A0ABP6PB13</accession>
<feature type="transmembrane region" description="Helical" evidence="1">
    <location>
        <begin position="57"/>
        <end position="78"/>
    </location>
</feature>
<feature type="transmembrane region" description="Helical" evidence="1">
    <location>
        <begin position="12"/>
        <end position="37"/>
    </location>
</feature>
<gene>
    <name evidence="2" type="ORF">GCM10010531_28600</name>
</gene>